<evidence type="ECO:0000256" key="6">
    <source>
        <dbReference type="ARBA" id="ARBA00023141"/>
    </source>
</evidence>
<dbReference type="EMBL" id="JBEDUW010000007">
    <property type="protein sequence ID" value="KAK9913742.1"/>
    <property type="molecule type" value="Genomic_DNA"/>
</dbReference>
<dbReference type="AlphaFoldDB" id="A0AAW1W0F1"/>
<evidence type="ECO:0000259" key="8">
    <source>
        <dbReference type="Pfam" id="PF00697"/>
    </source>
</evidence>
<dbReference type="InterPro" id="IPR001240">
    <property type="entry name" value="PRAI_dom"/>
</dbReference>
<evidence type="ECO:0000256" key="4">
    <source>
        <dbReference type="ARBA" id="ARBA00022605"/>
    </source>
</evidence>
<dbReference type="PANTHER" id="PTHR42894">
    <property type="entry name" value="N-(5'-PHOSPHORIBOSYL)ANTHRANILATE ISOMERASE"/>
    <property type="match status" value="1"/>
</dbReference>
<keyword evidence="4" id="KW-0028">Amino-acid biosynthesis</keyword>
<dbReference type="InterPro" id="IPR013785">
    <property type="entry name" value="Aldolase_TIM"/>
</dbReference>
<sequence length="246" mass="26174">MLTATGSRLQPGVVRICGPRQIPGLNQDSLCLSSAKLSRTNRISCRVITGEDASYKHEECKKIGPLVKMCGITSARDAAMAAEAARDYGAQPVGVFVDDDADTILRASDAADLELVQLHGDGSRAAFPALVQENHVIYVLHANEDGTLLNQISAEQCSLVDWVLVDSAKGGSGKGFNWSQFKLPSIRSKHGWLLAGGIKPENASEALSTLKPQGIDVSSGICGQDGIQKDPLLISSFMSAIHLVNY</sequence>
<organism evidence="9 10">
    <name type="scientific">Rubus argutus</name>
    <name type="common">Southern blackberry</name>
    <dbReference type="NCBI Taxonomy" id="59490"/>
    <lineage>
        <taxon>Eukaryota</taxon>
        <taxon>Viridiplantae</taxon>
        <taxon>Streptophyta</taxon>
        <taxon>Embryophyta</taxon>
        <taxon>Tracheophyta</taxon>
        <taxon>Spermatophyta</taxon>
        <taxon>Magnoliopsida</taxon>
        <taxon>eudicotyledons</taxon>
        <taxon>Gunneridae</taxon>
        <taxon>Pentapetalae</taxon>
        <taxon>rosids</taxon>
        <taxon>fabids</taxon>
        <taxon>Rosales</taxon>
        <taxon>Rosaceae</taxon>
        <taxon>Rosoideae</taxon>
        <taxon>Rosoideae incertae sedis</taxon>
        <taxon>Rubus</taxon>
    </lineage>
</organism>
<proteinExistence type="inferred from homology"/>
<evidence type="ECO:0000313" key="9">
    <source>
        <dbReference type="EMBL" id="KAK9913742.1"/>
    </source>
</evidence>
<dbReference type="SUPFAM" id="SSF51366">
    <property type="entry name" value="Ribulose-phoshate binding barrel"/>
    <property type="match status" value="1"/>
</dbReference>
<keyword evidence="7" id="KW-0413">Isomerase</keyword>
<dbReference type="Pfam" id="PF00697">
    <property type="entry name" value="PRAI"/>
    <property type="match status" value="1"/>
</dbReference>
<dbReference type="InterPro" id="IPR011060">
    <property type="entry name" value="RibuloseP-bd_barrel"/>
</dbReference>
<protein>
    <recommendedName>
        <fullName evidence="3">phosphoribosylanthranilate isomerase</fullName>
        <ecNumber evidence="3">5.3.1.24</ecNumber>
    </recommendedName>
</protein>
<feature type="domain" description="N-(5'phosphoribosyl) anthranilate isomerase (PRAI)" evidence="8">
    <location>
        <begin position="84"/>
        <end position="238"/>
    </location>
</feature>
<keyword evidence="6" id="KW-0057">Aromatic amino acid biosynthesis</keyword>
<evidence type="ECO:0000256" key="5">
    <source>
        <dbReference type="ARBA" id="ARBA00022822"/>
    </source>
</evidence>
<dbReference type="Gene3D" id="3.20.20.70">
    <property type="entry name" value="Aldolase class I"/>
    <property type="match status" value="1"/>
</dbReference>
<dbReference type="HAMAP" id="MF_00135">
    <property type="entry name" value="PRAI"/>
    <property type="match status" value="1"/>
</dbReference>
<name>A0AAW1W0F1_RUBAR</name>
<accession>A0AAW1W0F1</accession>
<dbReference type="GO" id="GO:0000162">
    <property type="term" value="P:L-tryptophan biosynthetic process"/>
    <property type="evidence" value="ECO:0007669"/>
    <property type="project" value="UniProtKB-KW"/>
</dbReference>
<dbReference type="Proteomes" id="UP001457282">
    <property type="component" value="Unassembled WGS sequence"/>
</dbReference>
<evidence type="ECO:0000256" key="1">
    <source>
        <dbReference type="ARBA" id="ARBA00004664"/>
    </source>
</evidence>
<dbReference type="EC" id="5.3.1.24" evidence="3"/>
<dbReference type="CDD" id="cd00405">
    <property type="entry name" value="PRAI"/>
    <property type="match status" value="1"/>
</dbReference>
<gene>
    <name evidence="9" type="ORF">M0R45_037551</name>
</gene>
<dbReference type="GO" id="GO:0004640">
    <property type="term" value="F:phosphoribosylanthranilate isomerase activity"/>
    <property type="evidence" value="ECO:0007669"/>
    <property type="project" value="UniProtKB-EC"/>
</dbReference>
<evidence type="ECO:0000313" key="10">
    <source>
        <dbReference type="Proteomes" id="UP001457282"/>
    </source>
</evidence>
<evidence type="ECO:0000256" key="2">
    <source>
        <dbReference type="ARBA" id="ARBA00007571"/>
    </source>
</evidence>
<comment type="pathway">
    <text evidence="1">Amino-acid biosynthesis; L-tryptophan biosynthesis; L-tryptophan from chorismate: step 3/5.</text>
</comment>
<comment type="similarity">
    <text evidence="2">Belongs to the TrpF family.</text>
</comment>
<evidence type="ECO:0000256" key="3">
    <source>
        <dbReference type="ARBA" id="ARBA00012572"/>
    </source>
</evidence>
<comment type="caution">
    <text evidence="9">The sequence shown here is derived from an EMBL/GenBank/DDBJ whole genome shotgun (WGS) entry which is preliminary data.</text>
</comment>
<reference evidence="9 10" key="1">
    <citation type="journal article" date="2023" name="G3 (Bethesda)">
        <title>A chromosome-length genome assembly and annotation of blackberry (Rubus argutus, cv. 'Hillquist').</title>
        <authorList>
            <person name="Bruna T."/>
            <person name="Aryal R."/>
            <person name="Dudchenko O."/>
            <person name="Sargent D.J."/>
            <person name="Mead D."/>
            <person name="Buti M."/>
            <person name="Cavallini A."/>
            <person name="Hytonen T."/>
            <person name="Andres J."/>
            <person name="Pham M."/>
            <person name="Weisz D."/>
            <person name="Mascagni F."/>
            <person name="Usai G."/>
            <person name="Natali L."/>
            <person name="Bassil N."/>
            <person name="Fernandez G.E."/>
            <person name="Lomsadze A."/>
            <person name="Armour M."/>
            <person name="Olukolu B."/>
            <person name="Poorten T."/>
            <person name="Britton C."/>
            <person name="Davik J."/>
            <person name="Ashrafi H."/>
            <person name="Aiden E.L."/>
            <person name="Borodovsky M."/>
            <person name="Worthington M."/>
        </authorList>
    </citation>
    <scope>NUCLEOTIDE SEQUENCE [LARGE SCALE GENOMIC DNA]</scope>
    <source>
        <strain evidence="9">PI 553951</strain>
    </source>
</reference>
<dbReference type="InterPro" id="IPR044643">
    <property type="entry name" value="TrpF_fam"/>
</dbReference>
<evidence type="ECO:0000256" key="7">
    <source>
        <dbReference type="ARBA" id="ARBA00023235"/>
    </source>
</evidence>
<keyword evidence="10" id="KW-1185">Reference proteome</keyword>
<dbReference type="PANTHER" id="PTHR42894:SF1">
    <property type="entry name" value="N-(5'-PHOSPHORIBOSYL)ANTHRANILATE ISOMERASE"/>
    <property type="match status" value="1"/>
</dbReference>
<keyword evidence="5" id="KW-0822">Tryptophan biosynthesis</keyword>